<organism evidence="2">
    <name type="scientific">Schizaphis graminum</name>
    <name type="common">Green bug aphid</name>
    <dbReference type="NCBI Taxonomy" id="13262"/>
    <lineage>
        <taxon>Eukaryota</taxon>
        <taxon>Metazoa</taxon>
        <taxon>Ecdysozoa</taxon>
        <taxon>Arthropoda</taxon>
        <taxon>Hexapoda</taxon>
        <taxon>Insecta</taxon>
        <taxon>Pterygota</taxon>
        <taxon>Neoptera</taxon>
        <taxon>Paraneoptera</taxon>
        <taxon>Hemiptera</taxon>
        <taxon>Sternorrhyncha</taxon>
        <taxon>Aphidomorpha</taxon>
        <taxon>Aphidoidea</taxon>
        <taxon>Aphididae</taxon>
        <taxon>Aphidini</taxon>
        <taxon>Schizaphis</taxon>
    </lineage>
</organism>
<dbReference type="InterPro" id="IPR005135">
    <property type="entry name" value="Endo/exonuclease/phosphatase"/>
</dbReference>
<dbReference type="Gene3D" id="3.60.10.10">
    <property type="entry name" value="Endonuclease/exonuclease/phosphatase"/>
    <property type="match status" value="1"/>
</dbReference>
<dbReference type="EMBL" id="GGMR01015795">
    <property type="protein sequence ID" value="MBY28414.1"/>
    <property type="molecule type" value="Transcribed_RNA"/>
</dbReference>
<dbReference type="PANTHER" id="PTHR33273">
    <property type="entry name" value="DOMAIN-CONTAINING PROTEIN, PUTATIVE-RELATED"/>
    <property type="match status" value="1"/>
</dbReference>
<dbReference type="SUPFAM" id="SSF56219">
    <property type="entry name" value="DNase I-like"/>
    <property type="match status" value="1"/>
</dbReference>
<dbReference type="AlphaFoldDB" id="A0A2S2PG82"/>
<accession>A0A2S2PG82</accession>
<protein>
    <submittedName>
        <fullName evidence="2">RNA-directed DNA polymerase from mobile element jockey</fullName>
    </submittedName>
</protein>
<gene>
    <name evidence="2" type="primary">pol_23</name>
    <name evidence="2" type="ORF">g.126063</name>
</gene>
<proteinExistence type="predicted"/>
<dbReference type="PANTHER" id="PTHR33273:SF4">
    <property type="entry name" value="ENDONUCLEASE_EXONUCLEASE_PHOSPHATASE DOMAIN-CONTAINING PROTEIN"/>
    <property type="match status" value="1"/>
</dbReference>
<dbReference type="InterPro" id="IPR036691">
    <property type="entry name" value="Endo/exonu/phosph_ase_sf"/>
</dbReference>
<name>A0A2S2PG82_SCHGA</name>
<evidence type="ECO:0000313" key="2">
    <source>
        <dbReference type="EMBL" id="MBY28414.1"/>
    </source>
</evidence>
<keyword evidence="2" id="KW-0808">Transferase</keyword>
<keyword evidence="2" id="KW-0548">Nucleotidyltransferase</keyword>
<keyword evidence="2" id="KW-0695">RNA-directed DNA polymerase</keyword>
<dbReference type="GO" id="GO:0003964">
    <property type="term" value="F:RNA-directed DNA polymerase activity"/>
    <property type="evidence" value="ECO:0007669"/>
    <property type="project" value="UniProtKB-KW"/>
</dbReference>
<reference evidence="2" key="1">
    <citation type="submission" date="2018-04" db="EMBL/GenBank/DDBJ databases">
        <title>Transcriptome of Schizaphis graminum biotype I.</title>
        <authorList>
            <person name="Scully E.D."/>
            <person name="Geib S.M."/>
            <person name="Palmer N.A."/>
            <person name="Koch K."/>
            <person name="Bradshaw J."/>
            <person name="Heng-Moss T."/>
            <person name="Sarath G."/>
        </authorList>
    </citation>
    <scope>NUCLEOTIDE SEQUENCE</scope>
</reference>
<dbReference type="Pfam" id="PF14529">
    <property type="entry name" value="Exo_endo_phos_2"/>
    <property type="match status" value="1"/>
</dbReference>
<evidence type="ECO:0000259" key="1">
    <source>
        <dbReference type="Pfam" id="PF14529"/>
    </source>
</evidence>
<feature type="domain" description="Endonuclease/exonuclease/phosphatase" evidence="1">
    <location>
        <begin position="109"/>
        <end position="173"/>
    </location>
</feature>
<sequence length="185" mass="20483">MAANQLTKSITILLWNANGILNNINELQISLIENQVDIAMISETHLTNNSAFKIFGYNILRAYQPDGTTHGGSSLIISNKIAHTPYLPSTSLDMQISDTSLLIGSVPVSIASAYLPPGRKFPENELLQYLSTLNHTFLQGADFNAKHHCWDCSTINTRGRSLRILSEQNKPKCMHLVHQLIGLLT</sequence>